<dbReference type="Proteomes" id="UP000196573">
    <property type="component" value="Unassembled WGS sequence"/>
</dbReference>
<name>A0A1X7AFA0_9GAMM</name>
<gene>
    <name evidence="2" type="ORF">EHSB41UT_00547</name>
</gene>
<proteinExistence type="predicted"/>
<evidence type="ECO:0000256" key="1">
    <source>
        <dbReference type="SAM" id="MobiDB-lite"/>
    </source>
</evidence>
<dbReference type="AlphaFoldDB" id="A0A1X7AFA0"/>
<keyword evidence="3" id="KW-1185">Reference proteome</keyword>
<feature type="region of interest" description="Disordered" evidence="1">
    <location>
        <begin position="72"/>
        <end position="96"/>
    </location>
</feature>
<protein>
    <submittedName>
        <fullName evidence="2">Uncharacterized protein</fullName>
    </submittedName>
</protein>
<sequence length="96" mass="10558">MSESLYFDGVETVGVIGGNVRLELFRLVPDAESPSVNKRVPAGSLVMSLEGFLRTQQSMEKLVEELQSRNIITRKQPAEDNNSPNFSGDNTLSVES</sequence>
<dbReference type="EMBL" id="FWPT01000001">
    <property type="protein sequence ID" value="SMA35594.1"/>
    <property type="molecule type" value="Genomic_DNA"/>
</dbReference>
<evidence type="ECO:0000313" key="2">
    <source>
        <dbReference type="EMBL" id="SMA35594.1"/>
    </source>
</evidence>
<organism evidence="2 3">
    <name type="scientific">Parendozoicomonas haliclonae</name>
    <dbReference type="NCBI Taxonomy" id="1960125"/>
    <lineage>
        <taxon>Bacteria</taxon>
        <taxon>Pseudomonadati</taxon>
        <taxon>Pseudomonadota</taxon>
        <taxon>Gammaproteobacteria</taxon>
        <taxon>Oceanospirillales</taxon>
        <taxon>Endozoicomonadaceae</taxon>
        <taxon>Parendozoicomonas</taxon>
    </lineage>
</organism>
<reference evidence="2 3" key="1">
    <citation type="submission" date="2017-03" db="EMBL/GenBank/DDBJ databases">
        <authorList>
            <person name="Afonso C.L."/>
            <person name="Miller P.J."/>
            <person name="Scott M.A."/>
            <person name="Spackman E."/>
            <person name="Goraichik I."/>
            <person name="Dimitrov K.M."/>
            <person name="Suarez D.L."/>
            <person name="Swayne D.E."/>
        </authorList>
    </citation>
    <scope>NUCLEOTIDE SEQUENCE [LARGE SCALE GENOMIC DNA]</scope>
    <source>
        <strain evidence="2">SB41UT1</strain>
    </source>
</reference>
<dbReference type="RefSeq" id="WP_087106621.1">
    <property type="nucleotide sequence ID" value="NZ_CBCSCN010000004.1"/>
</dbReference>
<evidence type="ECO:0000313" key="3">
    <source>
        <dbReference type="Proteomes" id="UP000196573"/>
    </source>
</evidence>
<accession>A0A1X7AFA0</accession>